<name>A0A3L8RY39_CHLGU</name>
<reference evidence="1 2" key="1">
    <citation type="journal article" date="2018" name="Proc. R. Soc. B">
        <title>A non-coding region near Follistatin controls head colour polymorphism in the Gouldian finch.</title>
        <authorList>
            <person name="Toomey M.B."/>
            <person name="Marques C.I."/>
            <person name="Andrade P."/>
            <person name="Araujo P.M."/>
            <person name="Sabatino S."/>
            <person name="Gazda M.A."/>
            <person name="Afonso S."/>
            <person name="Lopes R.J."/>
            <person name="Corbo J.C."/>
            <person name="Carneiro M."/>
        </authorList>
    </citation>
    <scope>NUCLEOTIDE SEQUENCE [LARGE SCALE GENOMIC DNA]</scope>
    <source>
        <strain evidence="1">Red01</strain>
        <tissue evidence="1">Muscle</tissue>
    </source>
</reference>
<sequence length="72" mass="8105">MWNRTSRSELDFAELLASRCPFLAGKAPSQHRAIMELTIPKDFASIWNLDTLEMDLKPSLTSTLTICSFSVT</sequence>
<protein>
    <submittedName>
        <fullName evidence="1">Uncharacterized protein</fullName>
    </submittedName>
</protein>
<gene>
    <name evidence="1" type="ORF">DV515_00014613</name>
</gene>
<dbReference type="Proteomes" id="UP000276834">
    <property type="component" value="Unassembled WGS sequence"/>
</dbReference>
<keyword evidence="2" id="KW-1185">Reference proteome</keyword>
<proteinExistence type="predicted"/>
<organism evidence="1 2">
    <name type="scientific">Chloebia gouldiae</name>
    <name type="common">Gouldian finch</name>
    <name type="synonym">Erythrura gouldiae</name>
    <dbReference type="NCBI Taxonomy" id="44316"/>
    <lineage>
        <taxon>Eukaryota</taxon>
        <taxon>Metazoa</taxon>
        <taxon>Chordata</taxon>
        <taxon>Craniata</taxon>
        <taxon>Vertebrata</taxon>
        <taxon>Euteleostomi</taxon>
        <taxon>Archelosauria</taxon>
        <taxon>Archosauria</taxon>
        <taxon>Dinosauria</taxon>
        <taxon>Saurischia</taxon>
        <taxon>Theropoda</taxon>
        <taxon>Coelurosauria</taxon>
        <taxon>Aves</taxon>
        <taxon>Neognathae</taxon>
        <taxon>Neoaves</taxon>
        <taxon>Telluraves</taxon>
        <taxon>Australaves</taxon>
        <taxon>Passeriformes</taxon>
        <taxon>Passeroidea</taxon>
        <taxon>Passeridae</taxon>
        <taxon>Chloebia</taxon>
    </lineage>
</organism>
<comment type="caution">
    <text evidence="1">The sequence shown here is derived from an EMBL/GenBank/DDBJ whole genome shotgun (WGS) entry which is preliminary data.</text>
</comment>
<dbReference type="EMBL" id="QUSF01000134">
    <property type="protein sequence ID" value="RLV89970.1"/>
    <property type="molecule type" value="Genomic_DNA"/>
</dbReference>
<evidence type="ECO:0000313" key="2">
    <source>
        <dbReference type="Proteomes" id="UP000276834"/>
    </source>
</evidence>
<accession>A0A3L8RY39</accession>
<evidence type="ECO:0000313" key="1">
    <source>
        <dbReference type="EMBL" id="RLV89970.1"/>
    </source>
</evidence>
<dbReference type="AlphaFoldDB" id="A0A3L8RY39"/>